<accession>A0A1Z5INJ3</accession>
<dbReference type="EMBL" id="BCMH01000005">
    <property type="protein sequence ID" value="GAX03320.1"/>
    <property type="molecule type" value="Genomic_DNA"/>
</dbReference>
<gene>
    <name evidence="4" type="primary">mdaB_1</name>
    <name evidence="4" type="ORF">IWT140_00922</name>
</gene>
<dbReference type="PANTHER" id="PTHR47307:SF1">
    <property type="entry name" value="GLUTATHIONE-REGULATED POTASSIUM-EFFLUX SYSTEM ANCILLARY PROTEIN KEFG"/>
    <property type="match status" value="1"/>
</dbReference>
<feature type="coiled-coil region" evidence="2">
    <location>
        <begin position="202"/>
        <end position="232"/>
    </location>
</feature>
<dbReference type="InterPro" id="IPR003680">
    <property type="entry name" value="Flavodoxin_fold"/>
</dbReference>
<evidence type="ECO:0000256" key="1">
    <source>
        <dbReference type="ARBA" id="ARBA00023002"/>
    </source>
</evidence>
<dbReference type="Gene3D" id="3.40.50.360">
    <property type="match status" value="1"/>
</dbReference>
<keyword evidence="2" id="KW-0175">Coiled coil</keyword>
<dbReference type="RefSeq" id="WP_089088299.1">
    <property type="nucleotide sequence ID" value="NZ_BCMH01000005.1"/>
</dbReference>
<dbReference type="PANTHER" id="PTHR47307">
    <property type="entry name" value="GLUTATHIONE-REGULATED POTASSIUM-EFFLUX SYSTEM ANCILLARY PROTEIN KEFG"/>
    <property type="match status" value="1"/>
</dbReference>
<keyword evidence="1" id="KW-0560">Oxidoreductase</keyword>
<evidence type="ECO:0000313" key="4">
    <source>
        <dbReference type="EMBL" id="GAX03320.1"/>
    </source>
</evidence>
<dbReference type="SUPFAM" id="SSF52218">
    <property type="entry name" value="Flavoproteins"/>
    <property type="match status" value="1"/>
</dbReference>
<dbReference type="GO" id="GO:0009055">
    <property type="term" value="F:electron transfer activity"/>
    <property type="evidence" value="ECO:0007669"/>
    <property type="project" value="TreeGrafter"/>
</dbReference>
<evidence type="ECO:0000259" key="3">
    <source>
        <dbReference type="Pfam" id="PF02525"/>
    </source>
</evidence>
<dbReference type="InterPro" id="IPR046980">
    <property type="entry name" value="KefG/KefF"/>
</dbReference>
<evidence type="ECO:0000256" key="2">
    <source>
        <dbReference type="SAM" id="Coils"/>
    </source>
</evidence>
<keyword evidence="5" id="KW-1185">Reference proteome</keyword>
<name>A0A1Z5INJ3_9LACO</name>
<feature type="domain" description="Flavodoxin-like fold" evidence="3">
    <location>
        <begin position="8"/>
        <end position="167"/>
    </location>
</feature>
<reference evidence="4 5" key="1">
    <citation type="submission" date="2015-11" db="EMBL/GenBank/DDBJ databases">
        <title>Draft genome sequences of new species of the genus Lactobacillus isolated from orchardgrass silage.</title>
        <authorList>
            <person name="Tohno M."/>
            <person name="Tanizawa Y."/>
            <person name="Arita M."/>
        </authorList>
    </citation>
    <scope>NUCLEOTIDE SEQUENCE [LARGE SCALE GENOMIC DNA]</scope>
    <source>
        <strain evidence="4 5">IWT140</strain>
    </source>
</reference>
<dbReference type="GO" id="GO:0003955">
    <property type="term" value="F:NAD(P)H dehydrogenase (quinone) activity"/>
    <property type="evidence" value="ECO:0007669"/>
    <property type="project" value="TreeGrafter"/>
</dbReference>
<sequence>MSGGVFIKTLVVVGHPQIEDSSTQQFLKEAAKLPDVTWHSLTGFDVNVTAEQTLIKQADRLVLQFPLYWYAAPAILKNWLDQVLTRHFAYPDATGGLIGKELGTVVTLGSPARNFAAGASEGYSLSQVMTPFQALAHKLQMSFLPTFAVDQFGYQSDEKKAGLLIQYQRYLTQVRLGHFNDQANWLVDRLTKQIAAAPEKKRQQLTLILEQLKNNQATLEDLQMNLKMIQDMEDS</sequence>
<organism evidence="4 5">
    <name type="scientific">Secundilactobacillus pentosiphilus</name>
    <dbReference type="NCBI Taxonomy" id="1714682"/>
    <lineage>
        <taxon>Bacteria</taxon>
        <taxon>Bacillati</taxon>
        <taxon>Bacillota</taxon>
        <taxon>Bacilli</taxon>
        <taxon>Lactobacillales</taxon>
        <taxon>Lactobacillaceae</taxon>
        <taxon>Secundilactobacillus</taxon>
    </lineage>
</organism>
<evidence type="ECO:0000313" key="5">
    <source>
        <dbReference type="Proteomes" id="UP000198430"/>
    </source>
</evidence>
<dbReference type="AlphaFoldDB" id="A0A1Z5INJ3"/>
<protein>
    <submittedName>
        <fullName evidence="4">NADPH-quinone reductase</fullName>
    </submittedName>
</protein>
<dbReference type="Proteomes" id="UP000198430">
    <property type="component" value="Unassembled WGS sequence"/>
</dbReference>
<proteinExistence type="predicted"/>
<dbReference type="Pfam" id="PF02525">
    <property type="entry name" value="Flavodoxin_2"/>
    <property type="match status" value="1"/>
</dbReference>
<dbReference type="InterPro" id="IPR029039">
    <property type="entry name" value="Flavoprotein-like_sf"/>
</dbReference>
<comment type="caution">
    <text evidence="4">The sequence shown here is derived from an EMBL/GenBank/DDBJ whole genome shotgun (WGS) entry which is preliminary data.</text>
</comment>
<dbReference type="GO" id="GO:0010181">
    <property type="term" value="F:FMN binding"/>
    <property type="evidence" value="ECO:0007669"/>
    <property type="project" value="TreeGrafter"/>
</dbReference>